<dbReference type="Pfam" id="PF13975">
    <property type="entry name" value="gag-asp_proteas"/>
    <property type="match status" value="1"/>
</dbReference>
<dbReference type="SUPFAM" id="SSF50630">
    <property type="entry name" value="Acid proteases"/>
    <property type="match status" value="1"/>
</dbReference>
<dbReference type="EMBL" id="KI393980">
    <property type="protein sequence ID" value="ERN05660.1"/>
    <property type="molecule type" value="Genomic_DNA"/>
</dbReference>
<dbReference type="CDD" id="cd00303">
    <property type="entry name" value="retropepsin_like"/>
    <property type="match status" value="1"/>
</dbReference>
<dbReference type="PANTHER" id="PTHR12917">
    <property type="entry name" value="ASPARTYL PROTEASE DDI-RELATED"/>
    <property type="match status" value="1"/>
</dbReference>
<evidence type="ECO:0000313" key="1">
    <source>
        <dbReference type="EMBL" id="ERN05660.1"/>
    </source>
</evidence>
<dbReference type="PANTHER" id="PTHR12917:SF18">
    <property type="entry name" value="DNA DAMAGE-INDUCIBLE PROTEIN 1-LIKE"/>
    <property type="match status" value="1"/>
</dbReference>
<evidence type="ECO:0000313" key="2">
    <source>
        <dbReference type="Proteomes" id="UP000017836"/>
    </source>
</evidence>
<dbReference type="Gramene" id="ERN05660">
    <property type="protein sequence ID" value="ERN05660"/>
    <property type="gene ID" value="AMTR_s00006p00151880"/>
</dbReference>
<dbReference type="AlphaFoldDB" id="W1PF39"/>
<dbReference type="OMA" id="WCESRRA"/>
<dbReference type="InterPro" id="IPR021109">
    <property type="entry name" value="Peptidase_aspartic_dom_sf"/>
</dbReference>
<dbReference type="HOGENOM" id="CLU_1888551_0_0_1"/>
<gene>
    <name evidence="1" type="ORF">AMTR_s00006p00151880</name>
</gene>
<reference evidence="2" key="1">
    <citation type="journal article" date="2013" name="Science">
        <title>The Amborella genome and the evolution of flowering plants.</title>
        <authorList>
            <consortium name="Amborella Genome Project"/>
        </authorList>
    </citation>
    <scope>NUCLEOTIDE SEQUENCE [LARGE SCALE GENOMIC DNA]</scope>
</reference>
<accession>W1PF39</accession>
<dbReference type="Proteomes" id="UP000017836">
    <property type="component" value="Unassembled WGS sequence"/>
</dbReference>
<name>W1PF39_AMBTC</name>
<dbReference type="Gene3D" id="2.40.70.10">
    <property type="entry name" value="Acid Proteases"/>
    <property type="match status" value="1"/>
</dbReference>
<organism evidence="1 2">
    <name type="scientific">Amborella trichopoda</name>
    <dbReference type="NCBI Taxonomy" id="13333"/>
    <lineage>
        <taxon>Eukaryota</taxon>
        <taxon>Viridiplantae</taxon>
        <taxon>Streptophyta</taxon>
        <taxon>Embryophyta</taxon>
        <taxon>Tracheophyta</taxon>
        <taxon>Spermatophyta</taxon>
        <taxon>Magnoliopsida</taxon>
        <taxon>Amborellales</taxon>
        <taxon>Amborellaceae</taxon>
        <taxon>Amborella</taxon>
    </lineage>
</organism>
<evidence type="ECO:0008006" key="3">
    <source>
        <dbReference type="Google" id="ProtNLM"/>
    </source>
</evidence>
<proteinExistence type="predicted"/>
<protein>
    <recommendedName>
        <fullName evidence="3">Aspartic peptidase DDI1-type domain-containing protein</fullName>
    </recommendedName>
</protein>
<keyword evidence="2" id="KW-1185">Reference proteome</keyword>
<sequence>MVKEAPSKGGHMYMMVTLNGQEARAMVDTAATHNSISDRGVERLGLKLTVDASKIKAVNSAPQSLLGVARDVALKVGNWSGLVNLVVARLNDFEVILGLEVLIVAKTSAILHLGMVPLWRKQALAWCRWCESRRA</sequence>